<keyword evidence="3" id="KW-0949">S-adenosyl-L-methionine</keyword>
<dbReference type="PROSITE" id="PS51683">
    <property type="entry name" value="SAM_OMT_II"/>
    <property type="match status" value="1"/>
</dbReference>
<dbReference type="InterPro" id="IPR001077">
    <property type="entry name" value="COMT_C"/>
</dbReference>
<dbReference type="InterPro" id="IPR036390">
    <property type="entry name" value="WH_DNA-bd_sf"/>
</dbReference>
<dbReference type="PANTHER" id="PTHR43712">
    <property type="entry name" value="PUTATIVE (AFU_ORTHOLOGUE AFUA_4G14580)-RELATED"/>
    <property type="match status" value="1"/>
</dbReference>
<evidence type="ECO:0000313" key="5">
    <source>
        <dbReference type="EMBL" id="KAL1848714.1"/>
    </source>
</evidence>
<dbReference type="InterPro" id="IPR016461">
    <property type="entry name" value="COMT-like"/>
</dbReference>
<dbReference type="Gene3D" id="3.40.50.150">
    <property type="entry name" value="Vaccinia Virus protein VP39"/>
    <property type="match status" value="1"/>
</dbReference>
<gene>
    <name evidence="5" type="ORF">Daus18300_013504</name>
</gene>
<dbReference type="InterPro" id="IPR029063">
    <property type="entry name" value="SAM-dependent_MTases_sf"/>
</dbReference>
<name>A0ABR3VYR0_9PEZI</name>
<reference evidence="5 6" key="1">
    <citation type="journal article" date="2024" name="IMA Fungus">
        <title>IMA Genome - F19 : A genome assembly and annotation guide to empower mycologists, including annotated draft genome sequences of Ceratocystis pirilliformis, Diaporthe australafricana, Fusarium ophioides, Paecilomyces lecythidis, and Sporothrix stenoceras.</title>
        <authorList>
            <person name="Aylward J."/>
            <person name="Wilson A.M."/>
            <person name="Visagie C.M."/>
            <person name="Spraker J."/>
            <person name="Barnes I."/>
            <person name="Buitendag C."/>
            <person name="Ceriani C."/>
            <person name="Del Mar Angel L."/>
            <person name="du Plessis D."/>
            <person name="Fuchs T."/>
            <person name="Gasser K."/>
            <person name="Kramer D."/>
            <person name="Li W."/>
            <person name="Munsamy K."/>
            <person name="Piso A."/>
            <person name="Price J.L."/>
            <person name="Sonnekus B."/>
            <person name="Thomas C."/>
            <person name="van der Nest A."/>
            <person name="van Dijk A."/>
            <person name="van Heerden A."/>
            <person name="van Vuuren N."/>
            <person name="Yilmaz N."/>
            <person name="Duong T.A."/>
            <person name="van der Merwe N.A."/>
            <person name="Wingfield M.J."/>
            <person name="Wingfield B.D."/>
        </authorList>
    </citation>
    <scope>NUCLEOTIDE SEQUENCE [LARGE SCALE GENOMIC DNA]</scope>
    <source>
        <strain evidence="5 6">CMW 18300</strain>
    </source>
</reference>
<evidence type="ECO:0000256" key="2">
    <source>
        <dbReference type="ARBA" id="ARBA00022679"/>
    </source>
</evidence>
<keyword evidence="1" id="KW-0489">Methyltransferase</keyword>
<evidence type="ECO:0000313" key="6">
    <source>
        <dbReference type="Proteomes" id="UP001583177"/>
    </source>
</evidence>
<dbReference type="InterPro" id="IPR036388">
    <property type="entry name" value="WH-like_DNA-bd_sf"/>
</dbReference>
<dbReference type="SUPFAM" id="SSF53335">
    <property type="entry name" value="S-adenosyl-L-methionine-dependent methyltransferases"/>
    <property type="match status" value="1"/>
</dbReference>
<evidence type="ECO:0000256" key="3">
    <source>
        <dbReference type="ARBA" id="ARBA00022691"/>
    </source>
</evidence>
<evidence type="ECO:0000256" key="1">
    <source>
        <dbReference type="ARBA" id="ARBA00022603"/>
    </source>
</evidence>
<keyword evidence="6" id="KW-1185">Reference proteome</keyword>
<evidence type="ECO:0000259" key="4">
    <source>
        <dbReference type="Pfam" id="PF00891"/>
    </source>
</evidence>
<keyword evidence="2" id="KW-0808">Transferase</keyword>
<sequence length="380" mass="41922">MDAALDQIKQLASSLDASARQKLTLALNKVVLSLETPDDMLQRIGSLHFQTAAIILAYDLDLFRNLCKSESSNVEELARVNGAEPALLGRVLRYLASVGIVDEVSKDVFAANHATRTLSEEVSEAGLKHYFYTCSPIHQSLPEHLKGTGYKNPEDETNTAFNKAFGTDKHVFFWFGGQPEKLKYFNDYMALRRTPDVSWLSVYPVVEEAKGVTADRAVFVNVGGGIGHQCAEFKKAHPDIPGRVVLQDLQHSIDAALPTPGVENTVHNFFEKQPVEGAKFYFLRGVFHNHPTHKVQLLLSNIKAAMAPDSVILIDEIVTPETGVNHDAAAHDLTMMATFAGAERSEAQWRDILDAVGLKLVKSYVYNPSGYETVLEVRAA</sequence>
<dbReference type="SUPFAM" id="SSF46785">
    <property type="entry name" value="Winged helix' DNA-binding domain"/>
    <property type="match status" value="1"/>
</dbReference>
<dbReference type="Gene3D" id="1.10.10.10">
    <property type="entry name" value="Winged helix-like DNA-binding domain superfamily/Winged helix DNA-binding domain"/>
    <property type="match status" value="1"/>
</dbReference>
<dbReference type="Pfam" id="PF00891">
    <property type="entry name" value="Methyltransf_2"/>
    <property type="match status" value="1"/>
</dbReference>
<dbReference type="Proteomes" id="UP001583177">
    <property type="component" value="Unassembled WGS sequence"/>
</dbReference>
<organism evidence="5 6">
    <name type="scientific">Diaporthe australafricana</name>
    <dbReference type="NCBI Taxonomy" id="127596"/>
    <lineage>
        <taxon>Eukaryota</taxon>
        <taxon>Fungi</taxon>
        <taxon>Dikarya</taxon>
        <taxon>Ascomycota</taxon>
        <taxon>Pezizomycotina</taxon>
        <taxon>Sordariomycetes</taxon>
        <taxon>Sordariomycetidae</taxon>
        <taxon>Diaporthales</taxon>
        <taxon>Diaporthaceae</taxon>
        <taxon>Diaporthe</taxon>
    </lineage>
</organism>
<dbReference type="EMBL" id="JAWRVE010000213">
    <property type="protein sequence ID" value="KAL1848714.1"/>
    <property type="molecule type" value="Genomic_DNA"/>
</dbReference>
<accession>A0ABR3VYR0</accession>
<dbReference type="PANTHER" id="PTHR43712:SF2">
    <property type="entry name" value="O-METHYLTRANSFERASE CICE"/>
    <property type="match status" value="1"/>
</dbReference>
<proteinExistence type="predicted"/>
<protein>
    <recommendedName>
        <fullName evidence="4">O-methyltransferase C-terminal domain-containing protein</fullName>
    </recommendedName>
</protein>
<feature type="domain" description="O-methyltransferase C-terminal" evidence="4">
    <location>
        <begin position="157"/>
        <end position="357"/>
    </location>
</feature>
<comment type="caution">
    <text evidence="5">The sequence shown here is derived from an EMBL/GenBank/DDBJ whole genome shotgun (WGS) entry which is preliminary data.</text>
</comment>